<keyword evidence="4 7" id="KW-0808">Transferase</keyword>
<gene>
    <name evidence="7" type="ORF">CLV80_105270</name>
</gene>
<dbReference type="InterPro" id="IPR029044">
    <property type="entry name" value="Nucleotide-diphossugar_trans"/>
</dbReference>
<evidence type="ECO:0000256" key="1">
    <source>
        <dbReference type="ARBA" id="ARBA00004236"/>
    </source>
</evidence>
<evidence type="ECO:0000256" key="6">
    <source>
        <dbReference type="SAM" id="Phobius"/>
    </source>
</evidence>
<evidence type="ECO:0000256" key="5">
    <source>
        <dbReference type="ARBA" id="ARBA00023136"/>
    </source>
</evidence>
<accession>A0A2T0VZP3</accession>
<dbReference type="PANTHER" id="PTHR22913:SF12">
    <property type="entry name" value="MANNURONAN SYNTHASE"/>
    <property type="match status" value="1"/>
</dbReference>
<dbReference type="Proteomes" id="UP000238007">
    <property type="component" value="Unassembled WGS sequence"/>
</dbReference>
<evidence type="ECO:0000313" key="8">
    <source>
        <dbReference type="Proteomes" id="UP000238007"/>
    </source>
</evidence>
<dbReference type="GO" id="GO:0005886">
    <property type="term" value="C:plasma membrane"/>
    <property type="evidence" value="ECO:0007669"/>
    <property type="project" value="UniProtKB-SubCell"/>
</dbReference>
<reference evidence="7 8" key="1">
    <citation type="submission" date="2018-03" db="EMBL/GenBank/DDBJ databases">
        <title>Genomic Encyclopedia of Archaeal and Bacterial Type Strains, Phase II (KMG-II): from individual species to whole genera.</title>
        <authorList>
            <person name="Goeker M."/>
        </authorList>
    </citation>
    <scope>NUCLEOTIDE SEQUENCE [LARGE SCALE GENOMIC DNA]</scope>
    <source>
        <strain evidence="7 8">DSM 101533</strain>
    </source>
</reference>
<proteinExistence type="predicted"/>
<feature type="transmembrane region" description="Helical" evidence="6">
    <location>
        <begin position="470"/>
        <end position="488"/>
    </location>
</feature>
<feature type="transmembrane region" description="Helical" evidence="6">
    <location>
        <begin position="7"/>
        <end position="26"/>
    </location>
</feature>
<dbReference type="OrthoDB" id="6964257at2"/>
<dbReference type="EMBL" id="PVTP01000005">
    <property type="protein sequence ID" value="PRY77786.1"/>
    <property type="molecule type" value="Genomic_DNA"/>
</dbReference>
<evidence type="ECO:0000256" key="2">
    <source>
        <dbReference type="ARBA" id="ARBA00022475"/>
    </source>
</evidence>
<protein>
    <submittedName>
        <fullName evidence="7">Glycosyltransferase Alg8</fullName>
    </submittedName>
</protein>
<dbReference type="GO" id="GO:0085029">
    <property type="term" value="P:extracellular matrix assembly"/>
    <property type="evidence" value="ECO:0007669"/>
    <property type="project" value="TreeGrafter"/>
</dbReference>
<keyword evidence="3" id="KW-0328">Glycosyltransferase</keyword>
<feature type="transmembrane region" description="Helical" evidence="6">
    <location>
        <begin position="364"/>
        <end position="382"/>
    </location>
</feature>
<dbReference type="RefSeq" id="WP_106357508.1">
    <property type="nucleotide sequence ID" value="NZ_PVTP01000005.1"/>
</dbReference>
<keyword evidence="5 6" id="KW-0472">Membrane</keyword>
<feature type="transmembrane region" description="Helical" evidence="6">
    <location>
        <begin position="416"/>
        <end position="438"/>
    </location>
</feature>
<dbReference type="GO" id="GO:0050501">
    <property type="term" value="F:hyaluronan synthase activity"/>
    <property type="evidence" value="ECO:0007669"/>
    <property type="project" value="TreeGrafter"/>
</dbReference>
<dbReference type="AlphaFoldDB" id="A0A2T0VZP3"/>
<keyword evidence="6" id="KW-1133">Transmembrane helix</keyword>
<evidence type="ECO:0000313" key="7">
    <source>
        <dbReference type="EMBL" id="PRY77786.1"/>
    </source>
</evidence>
<dbReference type="GO" id="GO:0030213">
    <property type="term" value="P:hyaluronan biosynthetic process"/>
    <property type="evidence" value="ECO:0007669"/>
    <property type="project" value="TreeGrafter"/>
</dbReference>
<keyword evidence="8" id="KW-1185">Reference proteome</keyword>
<dbReference type="Pfam" id="PF13641">
    <property type="entry name" value="Glyco_tranf_2_3"/>
    <property type="match status" value="1"/>
</dbReference>
<comment type="subcellular location">
    <subcellularLocation>
        <location evidence="1">Cell membrane</location>
    </subcellularLocation>
</comment>
<organism evidence="7 8">
    <name type="scientific">Yoonia maritima</name>
    <dbReference type="NCBI Taxonomy" id="1435347"/>
    <lineage>
        <taxon>Bacteria</taxon>
        <taxon>Pseudomonadati</taxon>
        <taxon>Pseudomonadota</taxon>
        <taxon>Alphaproteobacteria</taxon>
        <taxon>Rhodobacterales</taxon>
        <taxon>Paracoccaceae</taxon>
        <taxon>Yoonia</taxon>
    </lineage>
</organism>
<feature type="transmembrane region" description="Helical" evidence="6">
    <location>
        <begin position="32"/>
        <end position="56"/>
    </location>
</feature>
<name>A0A2T0VZP3_9RHOB</name>
<evidence type="ECO:0000256" key="3">
    <source>
        <dbReference type="ARBA" id="ARBA00022676"/>
    </source>
</evidence>
<sequence>MLQALSHIAYLSVIIMLAALVPAGLLGDVKEAVVVLGVLGAWRYTWASINFTRAAIFRWYSYPRRKARAHARYADRTVRAHAYFLTTSYMIESSVTIPVYRSIFLAASKSENGATIVSSVVDGADERLIQDIYATMQVDMSSVKLIIDRIPGTGKRDALAKALNIIARECPTANDIVLFVDGDSCVPEDIVAQSAPVFTNPKIGALTTDEEVEIPQPGLFRDWFELRFDQRQVMMCSMGLGNRVLTLTGRMSVFRGDLATDPDFINSVQHDFIDHWRLGRVNFLTGDDKSTWFWLMKNGYQMAYLPDVASSSMETQPKPTFVGSATALMVRWFGNMLRTNGRALELSPSQIGYFTWWSILDQRLSMWTTLAGPICMVAAAIFFDPMVIPIYIAWVMLTRYVFCTAICLFRGRSFPIVYTGLLYFGQLFGAAVKSYVLFRLDRQKWTRQASAGSSGIRRPVGERLRAASSAYLHVLTLGWLTIAALYLTGVV</sequence>
<evidence type="ECO:0000256" key="4">
    <source>
        <dbReference type="ARBA" id="ARBA00022679"/>
    </source>
</evidence>
<dbReference type="Gene3D" id="3.90.550.10">
    <property type="entry name" value="Spore Coat Polysaccharide Biosynthesis Protein SpsA, Chain A"/>
    <property type="match status" value="1"/>
</dbReference>
<dbReference type="PANTHER" id="PTHR22913">
    <property type="entry name" value="HYALURONAN SYNTHASE"/>
    <property type="match status" value="1"/>
</dbReference>
<dbReference type="SUPFAM" id="SSF53448">
    <property type="entry name" value="Nucleotide-diphospho-sugar transferases"/>
    <property type="match status" value="1"/>
</dbReference>
<comment type="caution">
    <text evidence="7">The sequence shown here is derived from an EMBL/GenBank/DDBJ whole genome shotgun (WGS) entry which is preliminary data.</text>
</comment>
<keyword evidence="2" id="KW-1003">Cell membrane</keyword>
<keyword evidence="6" id="KW-0812">Transmembrane</keyword>
<feature type="transmembrane region" description="Helical" evidence="6">
    <location>
        <begin position="388"/>
        <end position="409"/>
    </location>
</feature>